<dbReference type="GO" id="GO:0000977">
    <property type="term" value="F:RNA polymerase II transcription regulatory region sequence-specific DNA binding"/>
    <property type="evidence" value="ECO:0007669"/>
    <property type="project" value="TreeGrafter"/>
</dbReference>
<proteinExistence type="inferred from homology"/>
<dbReference type="Pfam" id="PF02319">
    <property type="entry name" value="WHD_E2F_TDP"/>
    <property type="match status" value="1"/>
</dbReference>
<dbReference type="SUPFAM" id="SSF46785">
    <property type="entry name" value="Winged helix' DNA-binding domain"/>
    <property type="match status" value="1"/>
</dbReference>
<evidence type="ECO:0000256" key="7">
    <source>
        <dbReference type="RuleBase" id="RU003796"/>
    </source>
</evidence>
<comment type="caution">
    <text evidence="12">The sequence shown here is derived from an EMBL/GenBank/DDBJ whole genome shotgun (WGS) entry which is preliminary data.</text>
</comment>
<evidence type="ECO:0000256" key="2">
    <source>
        <dbReference type="ARBA" id="ARBA00010940"/>
    </source>
</evidence>
<dbReference type="EMBL" id="JAOPGA020000568">
    <property type="protein sequence ID" value="KAL0479484.1"/>
    <property type="molecule type" value="Genomic_DNA"/>
</dbReference>
<comment type="subcellular location">
    <subcellularLocation>
        <location evidence="1 7">Nucleus</location>
    </subcellularLocation>
</comment>
<dbReference type="InterPro" id="IPR015648">
    <property type="entry name" value="Transcrpt_fac_DP"/>
</dbReference>
<evidence type="ECO:0000259" key="11">
    <source>
        <dbReference type="SMART" id="SM01372"/>
    </source>
</evidence>
<organism evidence="12 13">
    <name type="scientific">Acrasis kona</name>
    <dbReference type="NCBI Taxonomy" id="1008807"/>
    <lineage>
        <taxon>Eukaryota</taxon>
        <taxon>Discoba</taxon>
        <taxon>Heterolobosea</taxon>
        <taxon>Tetramitia</taxon>
        <taxon>Eutetramitia</taxon>
        <taxon>Acrasidae</taxon>
        <taxon>Acrasis</taxon>
    </lineage>
</organism>
<dbReference type="PANTHER" id="PTHR12548:SF9">
    <property type="entry name" value="TRANSCRIPTION FACTOR DP"/>
    <property type="match status" value="1"/>
</dbReference>
<dbReference type="Proteomes" id="UP001431209">
    <property type="component" value="Unassembled WGS sequence"/>
</dbReference>
<dbReference type="Gene3D" id="1.20.140.80">
    <property type="entry name" value="Transcription factor DP"/>
    <property type="match status" value="1"/>
</dbReference>
<dbReference type="FunFam" id="1.10.10.10:FF:000047">
    <property type="entry name" value="Transcription factor"/>
    <property type="match status" value="1"/>
</dbReference>
<dbReference type="GO" id="GO:0005634">
    <property type="term" value="C:nucleus"/>
    <property type="evidence" value="ECO:0007669"/>
    <property type="project" value="UniProtKB-SubCell"/>
</dbReference>
<dbReference type="InterPro" id="IPR038168">
    <property type="entry name" value="TF_DP_C_sf"/>
</dbReference>
<accession>A0AAW2YQY3</accession>
<feature type="compositionally biased region" description="Low complexity" evidence="9">
    <location>
        <begin position="9"/>
        <end position="20"/>
    </location>
</feature>
<evidence type="ECO:0000259" key="10">
    <source>
        <dbReference type="SMART" id="SM01138"/>
    </source>
</evidence>
<dbReference type="InterPro" id="IPR036390">
    <property type="entry name" value="WH_DNA-bd_sf"/>
</dbReference>
<reference evidence="12 13" key="1">
    <citation type="submission" date="2024-03" db="EMBL/GenBank/DDBJ databases">
        <title>The Acrasis kona genome and developmental transcriptomes reveal deep origins of eukaryotic multicellular pathways.</title>
        <authorList>
            <person name="Sheikh S."/>
            <person name="Fu C.-J."/>
            <person name="Brown M.W."/>
            <person name="Baldauf S.L."/>
        </authorList>
    </citation>
    <scope>NUCLEOTIDE SEQUENCE [LARGE SCALE GENOMIC DNA]</scope>
    <source>
        <strain evidence="12 13">ATCC MYA-3509</strain>
    </source>
</reference>
<keyword evidence="6 7" id="KW-0539">Nucleus</keyword>
<dbReference type="SUPFAM" id="SSF144074">
    <property type="entry name" value="E2F-DP heterodimerization region"/>
    <property type="match status" value="1"/>
</dbReference>
<dbReference type="PANTHER" id="PTHR12548">
    <property type="entry name" value="TRANSCRIPTION FACTOR DP"/>
    <property type="match status" value="1"/>
</dbReference>
<feature type="domain" description="Transcription factor DP C-terminal" evidence="10">
    <location>
        <begin position="309"/>
        <end position="429"/>
    </location>
</feature>
<keyword evidence="5 7" id="KW-0804">Transcription</keyword>
<evidence type="ECO:0000313" key="12">
    <source>
        <dbReference type="EMBL" id="KAL0479484.1"/>
    </source>
</evidence>
<dbReference type="InterPro" id="IPR036388">
    <property type="entry name" value="WH-like_DNA-bd_sf"/>
</dbReference>
<feature type="region of interest" description="Disordered" evidence="9">
    <location>
        <begin position="157"/>
        <end position="228"/>
    </location>
</feature>
<evidence type="ECO:0000256" key="9">
    <source>
        <dbReference type="SAM" id="MobiDB-lite"/>
    </source>
</evidence>
<dbReference type="InterPro" id="IPR003316">
    <property type="entry name" value="E2F_WHTH_DNA-bd_dom"/>
</dbReference>
<evidence type="ECO:0000256" key="8">
    <source>
        <dbReference type="SAM" id="Coils"/>
    </source>
</evidence>
<sequence length="452" mass="50205">MSTNGPASNKTPIPNTTNPPVTLPAPPTINTLNGNSTYPQPPVFMANVPPAVLMSGAVPPGAPHGYQNYIAQMMQQQGVTNAQHPGMMFYMPYPGMQIPIAKSESGDKTKEGQEGDANVQPAAMTATMDAQGTIINDPSNYSQFPFMLYPMMQQNLMNPLDNNSKDKSLGKRKNGPPPPASSTATTKKVKKNASSPTHQASGSRNVGSSSSSGSSSTKDSTRANKGLRHFSMKVCEQVQHRGTTTYNDVATELVNEIMDQNQTTNSKPHDAKNIRRRVYDALNVLMALNIISKDKKEIRWKGLPVNYHQEYDNLKGQKQQHSDNIAMKEQQFNELLRQQRALSNLYTRNIQPEFADGNPRVELPFIIVQTANETLIECEMDQEGTEVYFNFNQPFEIHDDNEILYRLGLDEEIYTYPNLVEQLNQMPAHDSTMIVEESGTVGDHIPESNENE</sequence>
<name>A0AAW2YQY3_9EUKA</name>
<comment type="similarity">
    <text evidence="2 7">Belongs to the E2F/DP family.</text>
</comment>
<dbReference type="Gene3D" id="1.10.10.10">
    <property type="entry name" value="Winged helix-like DNA-binding domain superfamily/Winged helix DNA-binding domain"/>
    <property type="match status" value="1"/>
</dbReference>
<dbReference type="SMART" id="SM01138">
    <property type="entry name" value="DP"/>
    <property type="match status" value="1"/>
</dbReference>
<dbReference type="InterPro" id="IPR014889">
    <property type="entry name" value="Transc_factor_DP_C"/>
</dbReference>
<evidence type="ECO:0000256" key="1">
    <source>
        <dbReference type="ARBA" id="ARBA00004123"/>
    </source>
</evidence>
<dbReference type="SMART" id="SM01372">
    <property type="entry name" value="E2F_TDP"/>
    <property type="match status" value="1"/>
</dbReference>
<dbReference type="GO" id="GO:0000981">
    <property type="term" value="F:DNA-binding transcription factor activity, RNA polymerase II-specific"/>
    <property type="evidence" value="ECO:0007669"/>
    <property type="project" value="TreeGrafter"/>
</dbReference>
<feature type="region of interest" description="Disordered" evidence="9">
    <location>
        <begin position="1"/>
        <end position="35"/>
    </location>
</feature>
<dbReference type="AlphaFoldDB" id="A0AAW2YQY3"/>
<dbReference type="Pfam" id="PF08781">
    <property type="entry name" value="DP"/>
    <property type="match status" value="1"/>
</dbReference>
<dbReference type="CDD" id="cd14458">
    <property type="entry name" value="DP_DD"/>
    <property type="match status" value="1"/>
</dbReference>
<dbReference type="GO" id="GO:0051726">
    <property type="term" value="P:regulation of cell cycle"/>
    <property type="evidence" value="ECO:0007669"/>
    <property type="project" value="InterPro"/>
</dbReference>
<feature type="compositionally biased region" description="Low complexity" evidence="9">
    <location>
        <begin position="201"/>
        <end position="216"/>
    </location>
</feature>
<dbReference type="GO" id="GO:0005667">
    <property type="term" value="C:transcription regulator complex"/>
    <property type="evidence" value="ECO:0007669"/>
    <property type="project" value="InterPro"/>
</dbReference>
<keyword evidence="4 7" id="KW-0238">DNA-binding</keyword>
<keyword evidence="8" id="KW-0175">Coiled coil</keyword>
<dbReference type="InterPro" id="IPR037241">
    <property type="entry name" value="E2F-DP_heterodim"/>
</dbReference>
<keyword evidence="3 7" id="KW-0805">Transcription regulation</keyword>
<keyword evidence="13" id="KW-1185">Reference proteome</keyword>
<evidence type="ECO:0000256" key="5">
    <source>
        <dbReference type="ARBA" id="ARBA00023163"/>
    </source>
</evidence>
<evidence type="ECO:0000313" key="13">
    <source>
        <dbReference type="Proteomes" id="UP001431209"/>
    </source>
</evidence>
<protein>
    <recommendedName>
        <fullName evidence="14">Transcription factor</fullName>
    </recommendedName>
</protein>
<evidence type="ECO:0000256" key="3">
    <source>
        <dbReference type="ARBA" id="ARBA00023015"/>
    </source>
</evidence>
<feature type="domain" description="E2F/DP family winged-helix DNA-binding" evidence="11">
    <location>
        <begin position="222"/>
        <end position="302"/>
    </location>
</feature>
<evidence type="ECO:0000256" key="6">
    <source>
        <dbReference type="ARBA" id="ARBA00023242"/>
    </source>
</evidence>
<gene>
    <name evidence="12" type="ORF">AKO1_007661</name>
</gene>
<feature type="coiled-coil region" evidence="8">
    <location>
        <begin position="311"/>
        <end position="338"/>
    </location>
</feature>
<evidence type="ECO:0008006" key="14">
    <source>
        <dbReference type="Google" id="ProtNLM"/>
    </source>
</evidence>
<evidence type="ECO:0000256" key="4">
    <source>
        <dbReference type="ARBA" id="ARBA00023125"/>
    </source>
</evidence>